<dbReference type="Proteomes" id="UP000278332">
    <property type="component" value="Unassembled WGS sequence"/>
</dbReference>
<dbReference type="InterPro" id="IPR011330">
    <property type="entry name" value="Glyco_hydro/deAcase_b/a-brl"/>
</dbReference>
<dbReference type="SUPFAM" id="SSF88713">
    <property type="entry name" value="Glycoside hydrolase/deacetylase"/>
    <property type="match status" value="1"/>
</dbReference>
<gene>
    <name evidence="3" type="ORF">ALP84_04560</name>
</gene>
<feature type="region of interest" description="Disordered" evidence="1">
    <location>
        <begin position="27"/>
        <end position="96"/>
    </location>
</feature>
<evidence type="ECO:0000256" key="1">
    <source>
        <dbReference type="SAM" id="MobiDB-lite"/>
    </source>
</evidence>
<dbReference type="InterPro" id="IPR002509">
    <property type="entry name" value="NODB_dom"/>
</dbReference>
<reference evidence="3 4" key="1">
    <citation type="submission" date="2018-08" db="EMBL/GenBank/DDBJ databases">
        <title>Recombination of ecologically and evolutionarily significant loci maintains genetic cohesion in the Pseudomonas syringae species complex.</title>
        <authorList>
            <person name="Dillon M."/>
            <person name="Thakur S."/>
            <person name="Almeida R.N.D."/>
            <person name="Weir B.S."/>
            <person name="Guttman D.S."/>
        </authorList>
    </citation>
    <scope>NUCLEOTIDE SEQUENCE [LARGE SCALE GENOMIC DNA]</scope>
    <source>
        <strain evidence="3 4">ICMP 6917</strain>
    </source>
</reference>
<dbReference type="Pfam" id="PF01522">
    <property type="entry name" value="Polysacc_deac_1"/>
    <property type="match status" value="1"/>
</dbReference>
<sequence length="562" mass="63791">MVHSAPAQGRASHCAINCHDRSSSCKAKPAAARDNAPDLHQSRSAAPPHRERPAQAMSRPVHGSSRRLETATGRHPSGIRPPAAAAHRNGRRCWSPPWSRAPGARLRPGTVRYGCHCRGNRARRPAHAWSSVPLILHLVECLDYRHDAPSGCLPGLSSDRLRHFSKNLYTIKPVAAARKMRERSFNTENTEAKESIEVFTFKLTTQASLLHENCYQPAPQAGLQFSYYFVYNPCSAVFCCPACTAPDFTHIRKPAVSADYPRDLIGYGSNPPHPHWPGNARIALSFVLNYEEGGERNILHGDKESEAFLSEMVAAQPLQGQRNMSMESLYEYGSRAGVWRILKLFRQFDIPLTIFAVAMAAQRHPDVIRAMVADGHEICSHGYRWIDYQNMDEAQEREHMLQAIRILTEITGERPLGWYTGRTGPNTRRLVMEEGGFLYDCDTYDDDLPYWEPNNPTDKPHLVIPYTLDTNDMRFTQVQGFNNGEQFFQYLKDAFDVLYEEGADAPKMLSIGLHCRLIGRPARLAALKRFIEYAKRHEQVWFTRRVDIARHWHTQHPFKAAQ</sequence>
<comment type="caution">
    <text evidence="3">The sequence shown here is derived from an EMBL/GenBank/DDBJ whole genome shotgun (WGS) entry which is preliminary data.</text>
</comment>
<dbReference type="PROSITE" id="PS51677">
    <property type="entry name" value="NODB"/>
    <property type="match status" value="1"/>
</dbReference>
<proteinExistence type="predicted"/>
<evidence type="ECO:0000313" key="4">
    <source>
        <dbReference type="Proteomes" id="UP000278332"/>
    </source>
</evidence>
<dbReference type="EMBL" id="RBRY01000052">
    <property type="protein sequence ID" value="RMR60063.1"/>
    <property type="molecule type" value="Genomic_DNA"/>
</dbReference>
<dbReference type="AlphaFoldDB" id="A0A3M4W7W8"/>
<dbReference type="GO" id="GO:0005975">
    <property type="term" value="P:carbohydrate metabolic process"/>
    <property type="evidence" value="ECO:0007669"/>
    <property type="project" value="InterPro"/>
</dbReference>
<accession>A0A3M4W7W8</accession>
<dbReference type="PANTHER" id="PTHR43123:SF1">
    <property type="entry name" value="POLYSACCHARIDE DEACETYLASE-RELATED"/>
    <property type="match status" value="1"/>
</dbReference>
<feature type="domain" description="NodB homology" evidence="2">
    <location>
        <begin position="324"/>
        <end position="543"/>
    </location>
</feature>
<dbReference type="InterPro" id="IPR017625">
    <property type="entry name" value="PuuE"/>
</dbReference>
<evidence type="ECO:0000313" key="3">
    <source>
        <dbReference type="EMBL" id="RMR60063.1"/>
    </source>
</evidence>
<dbReference type="CDD" id="cd10977">
    <property type="entry name" value="CE4_PuuE_SpCDA1"/>
    <property type="match status" value="1"/>
</dbReference>
<dbReference type="GO" id="GO:0016810">
    <property type="term" value="F:hydrolase activity, acting on carbon-nitrogen (but not peptide) bonds"/>
    <property type="evidence" value="ECO:0007669"/>
    <property type="project" value="InterPro"/>
</dbReference>
<dbReference type="NCBIfam" id="TIGR03212">
    <property type="entry name" value="uraD_N-term-dom"/>
    <property type="match status" value="1"/>
</dbReference>
<dbReference type="PANTHER" id="PTHR43123">
    <property type="entry name" value="POLYSACCHARIDE DEACETYLASE-RELATED"/>
    <property type="match status" value="1"/>
</dbReference>
<organism evidence="3 4">
    <name type="scientific">Pseudomonas cichorii</name>
    <dbReference type="NCBI Taxonomy" id="36746"/>
    <lineage>
        <taxon>Bacteria</taxon>
        <taxon>Pseudomonadati</taxon>
        <taxon>Pseudomonadota</taxon>
        <taxon>Gammaproteobacteria</taxon>
        <taxon>Pseudomonadales</taxon>
        <taxon>Pseudomonadaceae</taxon>
        <taxon>Pseudomonas</taxon>
    </lineage>
</organism>
<dbReference type="Gene3D" id="3.20.20.370">
    <property type="entry name" value="Glycoside hydrolase/deacetylase"/>
    <property type="match status" value="1"/>
</dbReference>
<protein>
    <submittedName>
        <fullName evidence="3">Polysaccharide deacetylase protein</fullName>
    </submittedName>
</protein>
<name>A0A3M4W7W8_PSECI</name>
<evidence type="ECO:0000259" key="2">
    <source>
        <dbReference type="PROSITE" id="PS51677"/>
    </source>
</evidence>